<keyword evidence="5" id="KW-1185">Reference proteome</keyword>
<organism evidence="4 5">
    <name type="scientific">Pichia membranifaciens</name>
    <dbReference type="NCBI Taxonomy" id="4926"/>
    <lineage>
        <taxon>Eukaryota</taxon>
        <taxon>Fungi</taxon>
        <taxon>Dikarya</taxon>
        <taxon>Ascomycota</taxon>
        <taxon>Saccharomycotina</taxon>
        <taxon>Pichiomycetes</taxon>
        <taxon>Pichiales</taxon>
        <taxon>Pichiaceae</taxon>
        <taxon>Pichia</taxon>
    </lineage>
</organism>
<dbReference type="Pfam" id="PF02114">
    <property type="entry name" value="Phosducin"/>
    <property type="match status" value="1"/>
</dbReference>
<dbReference type="InterPro" id="IPR036249">
    <property type="entry name" value="Thioredoxin-like_sf"/>
</dbReference>
<dbReference type="SUPFAM" id="SSF52833">
    <property type="entry name" value="Thioredoxin-like"/>
    <property type="match status" value="1"/>
</dbReference>
<gene>
    <name evidence="4" type="ORF">PMKS-003673</name>
</gene>
<dbReference type="PANTHER" id="PTHR45809">
    <property type="entry name" value="VIRAL IAP-ASSOCIATED FACTOR HOMOLOG"/>
    <property type="match status" value="1"/>
</dbReference>
<reference evidence="4 5" key="1">
    <citation type="submission" date="2016-08" db="EMBL/GenBank/DDBJ databases">
        <title>Whole genome shotgun sequence of Pichia membranifaciens KS47-1.</title>
        <authorList>
            <person name="Konishi M."/>
            <person name="Ishida M."/>
            <person name="Arakawa T."/>
            <person name="Kato Y."/>
            <person name="Horiuchi J."/>
        </authorList>
    </citation>
    <scope>NUCLEOTIDE SEQUENCE [LARGE SCALE GENOMIC DNA]</scope>
    <source>
        <strain evidence="4 5">KS47-1</strain>
    </source>
</reference>
<comment type="similarity">
    <text evidence="1">Belongs to the phosducin family.</text>
</comment>
<feature type="compositionally biased region" description="Acidic residues" evidence="2">
    <location>
        <begin position="249"/>
        <end position="261"/>
    </location>
</feature>
<name>A0A1Q2YKU2_9ASCO</name>
<dbReference type="Gene3D" id="3.40.30.10">
    <property type="entry name" value="Glutaredoxin"/>
    <property type="match status" value="1"/>
</dbReference>
<evidence type="ECO:0000313" key="5">
    <source>
        <dbReference type="Proteomes" id="UP000186136"/>
    </source>
</evidence>
<dbReference type="OrthoDB" id="45518at2759"/>
<dbReference type="InterPro" id="IPR024253">
    <property type="entry name" value="Phosducin_thioredoxin-like_dom"/>
</dbReference>
<dbReference type="GO" id="GO:0005737">
    <property type="term" value="C:cytoplasm"/>
    <property type="evidence" value="ECO:0007669"/>
    <property type="project" value="TreeGrafter"/>
</dbReference>
<dbReference type="InterPro" id="IPR051498">
    <property type="entry name" value="Phosducin-like_chap/apop_reg"/>
</dbReference>
<accession>A0A1Q2YKU2</accession>
<dbReference type="GO" id="GO:0006457">
    <property type="term" value="P:protein folding"/>
    <property type="evidence" value="ECO:0007669"/>
    <property type="project" value="TreeGrafter"/>
</dbReference>
<feature type="domain" description="Phosducin" evidence="3">
    <location>
        <begin position="63"/>
        <end position="214"/>
    </location>
</feature>
<feature type="region of interest" description="Disordered" evidence="2">
    <location>
        <begin position="241"/>
        <end position="261"/>
    </location>
</feature>
<dbReference type="Proteomes" id="UP000186136">
    <property type="component" value="Unassembled WGS sequence"/>
</dbReference>
<sequence length="261" mass="30033">MMPGMPDPKIQVEVDPTEDTEWNDILRAKGVIPEKEPDPTEQLEEALADAVLNQHQNRLEGLNLDELDALEDEEDEDFLESYKQKRMAEMRKLASNEKFGSIYPISKPEWKKEVTDASKNAAVFVHLSCESQIQSRLLSVILRSAALKFKDIKFCEIEGRRAIEGYPDKNCPTILIYKDGELVKQLVTLLMLNGNDTTLKDIEALLVDLHCLDDTDKRLIINQDEDEDLKETRKLRFQKKSLNSKSNLSEDEEEDNDDFFE</sequence>
<dbReference type="AlphaFoldDB" id="A0A1Q2YKU2"/>
<dbReference type="PANTHER" id="PTHR45809:SF3">
    <property type="entry name" value="VIRAL IAP-ASSOCIATED FACTOR HOMOLOG"/>
    <property type="match status" value="1"/>
</dbReference>
<evidence type="ECO:0000256" key="2">
    <source>
        <dbReference type="SAM" id="MobiDB-lite"/>
    </source>
</evidence>
<evidence type="ECO:0000256" key="1">
    <source>
        <dbReference type="ARBA" id="ARBA00009686"/>
    </source>
</evidence>
<evidence type="ECO:0000259" key="3">
    <source>
        <dbReference type="Pfam" id="PF02114"/>
    </source>
</evidence>
<protein>
    <recommendedName>
        <fullName evidence="3">Phosducin domain-containing protein</fullName>
    </recommendedName>
</protein>
<proteinExistence type="inferred from homology"/>
<dbReference type="CDD" id="cd02988">
    <property type="entry name" value="Phd_like_VIAF"/>
    <property type="match status" value="1"/>
</dbReference>
<evidence type="ECO:0000313" key="4">
    <source>
        <dbReference type="EMBL" id="GAV30165.1"/>
    </source>
</evidence>
<comment type="caution">
    <text evidence="4">The sequence shown here is derived from an EMBL/GenBank/DDBJ whole genome shotgun (WGS) entry which is preliminary data.</text>
</comment>
<dbReference type="EMBL" id="BDGI01000162">
    <property type="protein sequence ID" value="GAV30165.1"/>
    <property type="molecule type" value="Genomic_DNA"/>
</dbReference>